<gene>
    <name evidence="1" type="ORF">TNCT_701561</name>
</gene>
<evidence type="ECO:0000313" key="1">
    <source>
        <dbReference type="EMBL" id="GFQ66557.1"/>
    </source>
</evidence>
<keyword evidence="2" id="KW-1185">Reference proteome</keyword>
<proteinExistence type="predicted"/>
<dbReference type="Proteomes" id="UP000887116">
    <property type="component" value="Unassembled WGS sequence"/>
</dbReference>
<protein>
    <submittedName>
        <fullName evidence="1">Uncharacterized protein</fullName>
    </submittedName>
</protein>
<dbReference type="AlphaFoldDB" id="A0A8X6H3S9"/>
<name>A0A8X6H3S9_TRICU</name>
<comment type="caution">
    <text evidence="1">The sequence shown here is derived from an EMBL/GenBank/DDBJ whole genome shotgun (WGS) entry which is preliminary data.</text>
</comment>
<sequence>MLDCMILSIARMQLTSCPSQQRHLTSLLFMCEALIKHAMKPHAHIVKKLRFAADSAEQEISQYNINILHGSTADPLFRGRCSCLWKPE</sequence>
<evidence type="ECO:0000313" key="2">
    <source>
        <dbReference type="Proteomes" id="UP000887116"/>
    </source>
</evidence>
<reference evidence="1" key="1">
    <citation type="submission" date="2020-07" db="EMBL/GenBank/DDBJ databases">
        <title>Multicomponent nature underlies the extraordinary mechanical properties of spider dragline silk.</title>
        <authorList>
            <person name="Kono N."/>
            <person name="Nakamura H."/>
            <person name="Mori M."/>
            <person name="Yoshida Y."/>
            <person name="Ohtoshi R."/>
            <person name="Malay A.D."/>
            <person name="Moran D.A.P."/>
            <person name="Tomita M."/>
            <person name="Numata K."/>
            <person name="Arakawa K."/>
        </authorList>
    </citation>
    <scope>NUCLEOTIDE SEQUENCE</scope>
</reference>
<dbReference type="EMBL" id="BMAO01020322">
    <property type="protein sequence ID" value="GFQ66557.1"/>
    <property type="molecule type" value="Genomic_DNA"/>
</dbReference>
<organism evidence="1 2">
    <name type="scientific">Trichonephila clavata</name>
    <name type="common">Joro spider</name>
    <name type="synonym">Nephila clavata</name>
    <dbReference type="NCBI Taxonomy" id="2740835"/>
    <lineage>
        <taxon>Eukaryota</taxon>
        <taxon>Metazoa</taxon>
        <taxon>Ecdysozoa</taxon>
        <taxon>Arthropoda</taxon>
        <taxon>Chelicerata</taxon>
        <taxon>Arachnida</taxon>
        <taxon>Araneae</taxon>
        <taxon>Araneomorphae</taxon>
        <taxon>Entelegynae</taxon>
        <taxon>Araneoidea</taxon>
        <taxon>Nephilidae</taxon>
        <taxon>Trichonephila</taxon>
    </lineage>
</organism>
<accession>A0A8X6H3S9</accession>